<feature type="domain" description="FAD dependent oxidoreductase" evidence="7">
    <location>
        <begin position="9"/>
        <end position="366"/>
    </location>
</feature>
<feature type="binding site" evidence="6">
    <location>
        <position position="207"/>
    </location>
    <ligand>
        <name>FAD</name>
        <dbReference type="ChEBI" id="CHEBI:57692"/>
    </ligand>
</feature>
<dbReference type="PANTHER" id="PTHR11530">
    <property type="entry name" value="D-AMINO ACID OXIDASE"/>
    <property type="match status" value="1"/>
</dbReference>
<proteinExistence type="inferred from homology"/>
<evidence type="ECO:0000313" key="8">
    <source>
        <dbReference type="EMBL" id="KAF3002495.1"/>
    </source>
</evidence>
<dbReference type="GO" id="GO:0019478">
    <property type="term" value="P:D-amino acid catabolic process"/>
    <property type="evidence" value="ECO:0007669"/>
    <property type="project" value="TreeGrafter"/>
</dbReference>
<dbReference type="GO" id="GO:0005737">
    <property type="term" value="C:cytoplasm"/>
    <property type="evidence" value="ECO:0007669"/>
    <property type="project" value="TreeGrafter"/>
</dbReference>
<dbReference type="InterPro" id="IPR006181">
    <property type="entry name" value="D-amino_acid_oxidase_CS"/>
</dbReference>
<feature type="binding site" evidence="6">
    <location>
        <position position="262"/>
    </location>
    <ligand>
        <name>D-dopa</name>
        <dbReference type="ChEBI" id="CHEBI:149689"/>
    </ligand>
</feature>
<evidence type="ECO:0000256" key="4">
    <source>
        <dbReference type="ARBA" id="ARBA00022827"/>
    </source>
</evidence>
<evidence type="ECO:0000256" key="6">
    <source>
        <dbReference type="PIRSR" id="PIRSR000189-1"/>
    </source>
</evidence>
<feature type="binding site" evidence="6">
    <location>
        <position position="322"/>
    </location>
    <ligand>
        <name>D-dopa</name>
        <dbReference type="ChEBI" id="CHEBI:149689"/>
    </ligand>
</feature>
<organism evidence="8 9">
    <name type="scientific">Curvularia kusanoi</name>
    <name type="common">Cochliobolus kusanoi</name>
    <dbReference type="NCBI Taxonomy" id="90978"/>
    <lineage>
        <taxon>Eukaryota</taxon>
        <taxon>Fungi</taxon>
        <taxon>Dikarya</taxon>
        <taxon>Ascomycota</taxon>
        <taxon>Pezizomycotina</taxon>
        <taxon>Dothideomycetes</taxon>
        <taxon>Pleosporomycetidae</taxon>
        <taxon>Pleosporales</taxon>
        <taxon>Pleosporineae</taxon>
        <taxon>Pleosporaceae</taxon>
        <taxon>Curvularia</taxon>
    </lineage>
</organism>
<comment type="caution">
    <text evidence="8">The sequence shown here is derived from an EMBL/GenBank/DDBJ whole genome shotgun (WGS) entry which is preliminary data.</text>
</comment>
<dbReference type="PANTHER" id="PTHR11530:SF16">
    <property type="entry name" value="D-AMINO ACID OXIDASE (AFU_ORTHOLOGUE AFUA_5G11290)"/>
    <property type="match status" value="1"/>
</dbReference>
<dbReference type="GO" id="GO:0071949">
    <property type="term" value="F:FAD binding"/>
    <property type="evidence" value="ECO:0007669"/>
    <property type="project" value="InterPro"/>
</dbReference>
<dbReference type="SUPFAM" id="SSF51971">
    <property type="entry name" value="Nucleotide-binding domain"/>
    <property type="match status" value="1"/>
</dbReference>
<accession>A0A9P4TCZ7</accession>
<keyword evidence="4 6" id="KW-0274">FAD</keyword>
<protein>
    <recommendedName>
        <fullName evidence="7">FAD dependent oxidoreductase domain-containing protein</fullName>
    </recommendedName>
</protein>
<dbReference type="OrthoDB" id="2015447at2759"/>
<reference evidence="8" key="1">
    <citation type="submission" date="2019-04" db="EMBL/GenBank/DDBJ databases">
        <title>Sequencing of skin fungus with MAO and IRED activity.</title>
        <authorList>
            <person name="Marsaioli A.J."/>
            <person name="Bonatto J.M.C."/>
            <person name="Reis Junior O."/>
        </authorList>
    </citation>
    <scope>NUCLEOTIDE SEQUENCE</scope>
    <source>
        <strain evidence="8">30M1</strain>
    </source>
</reference>
<evidence type="ECO:0000256" key="5">
    <source>
        <dbReference type="ARBA" id="ARBA00023002"/>
    </source>
</evidence>
<feature type="binding site" evidence="6">
    <location>
        <position position="187"/>
    </location>
    <ligand>
        <name>FAD</name>
        <dbReference type="ChEBI" id="CHEBI:57692"/>
    </ligand>
</feature>
<evidence type="ECO:0000313" key="9">
    <source>
        <dbReference type="Proteomes" id="UP000801428"/>
    </source>
</evidence>
<feature type="binding site" evidence="6">
    <location>
        <begin position="50"/>
        <end position="51"/>
    </location>
    <ligand>
        <name>FAD</name>
        <dbReference type="ChEBI" id="CHEBI:57692"/>
    </ligand>
</feature>
<keyword evidence="5" id="KW-0560">Oxidoreductase</keyword>
<comment type="cofactor">
    <cofactor evidence="1 6">
        <name>FAD</name>
        <dbReference type="ChEBI" id="CHEBI:57692"/>
    </cofactor>
</comment>
<keyword evidence="9" id="KW-1185">Reference proteome</keyword>
<dbReference type="InterPro" id="IPR006076">
    <property type="entry name" value="FAD-dep_OxRdtase"/>
</dbReference>
<evidence type="ECO:0000256" key="3">
    <source>
        <dbReference type="ARBA" id="ARBA00022630"/>
    </source>
</evidence>
<dbReference type="AlphaFoldDB" id="A0A9P4TCZ7"/>
<comment type="similarity">
    <text evidence="2">Belongs to the DAMOX/DASOX family.</text>
</comment>
<dbReference type="Gene3D" id="3.30.9.10">
    <property type="entry name" value="D-Amino Acid Oxidase, subunit A, domain 2"/>
    <property type="match status" value="1"/>
</dbReference>
<evidence type="ECO:0000256" key="2">
    <source>
        <dbReference type="ARBA" id="ARBA00006730"/>
    </source>
</evidence>
<evidence type="ECO:0000256" key="1">
    <source>
        <dbReference type="ARBA" id="ARBA00001974"/>
    </source>
</evidence>
<dbReference type="Gene3D" id="3.40.50.720">
    <property type="entry name" value="NAD(P)-binding Rossmann-like Domain"/>
    <property type="match status" value="1"/>
</dbReference>
<name>A0A9P4TCZ7_CURKU</name>
<keyword evidence="3" id="KW-0285">Flavoprotein</keyword>
<evidence type="ECO:0000259" key="7">
    <source>
        <dbReference type="Pfam" id="PF01266"/>
    </source>
</evidence>
<dbReference type="InterPro" id="IPR023209">
    <property type="entry name" value="DAO"/>
</dbReference>
<dbReference type="Pfam" id="PF01266">
    <property type="entry name" value="DAO"/>
    <property type="match status" value="1"/>
</dbReference>
<dbReference type="EMBL" id="SWKU01000011">
    <property type="protein sequence ID" value="KAF3002495.1"/>
    <property type="molecule type" value="Genomic_DNA"/>
</dbReference>
<sequence>MAASDPQIITILGAGIIGLTSSLVLAHAYPDSQIIIVAKHFPGDRSIEYTSPWAGANWSSMANDNGPLEKYDEVTFKRFGQIVDGESVHGIKVIRSGEGNEAGLGRQQMWAVLDAPIEQTNLLTPQTGKIWYDELVGGLRKLGQEELPEGAVFGLEFPSTEFGKGADANRLQSQALSKGIKLERREVKSVKEVLALHPNTRLILNATGLGALKLEDVKDTNMYPTRGQTVLVAEPKTPMKRMYEYERTYYRSPKRIDPTTTYVFPRTLGGGVILGGSRQDNDWSNEWDSELEAQILERSCQLAPELGKPEDLHIIGRNIGLRPSRKGGPRIEVEKEKKWSVPVVHAYGHSGAGYQASWGTAERVLELVQKALSSKSKL</sequence>
<dbReference type="Proteomes" id="UP000801428">
    <property type="component" value="Unassembled WGS sequence"/>
</dbReference>
<feature type="binding site" evidence="6">
    <location>
        <position position="351"/>
    </location>
    <ligand>
        <name>D-dopa</name>
        <dbReference type="ChEBI" id="CHEBI:149689"/>
    </ligand>
</feature>
<dbReference type="GO" id="GO:0003884">
    <property type="term" value="F:D-amino-acid oxidase activity"/>
    <property type="evidence" value="ECO:0007669"/>
    <property type="project" value="InterPro"/>
</dbReference>
<gene>
    <name evidence="8" type="ORF">E8E13_006079</name>
</gene>
<dbReference type="SUPFAM" id="SSF54373">
    <property type="entry name" value="FAD-linked reductases, C-terminal domain"/>
    <property type="match status" value="1"/>
</dbReference>
<dbReference type="PIRSF" id="PIRSF000189">
    <property type="entry name" value="D-aa_oxidase"/>
    <property type="match status" value="1"/>
</dbReference>
<dbReference type="PROSITE" id="PS00677">
    <property type="entry name" value="DAO"/>
    <property type="match status" value="1"/>
</dbReference>